<accession>A0ABQ8JI21</accession>
<proteinExistence type="inferred from homology"/>
<feature type="region of interest" description="Disordered" evidence="3">
    <location>
        <begin position="134"/>
        <end position="165"/>
    </location>
</feature>
<dbReference type="PANTHER" id="PTHR13015">
    <property type="entry name" value="PROTEIN AD-016-RELATED"/>
    <property type="match status" value="1"/>
</dbReference>
<reference evidence="4 5" key="2">
    <citation type="journal article" date="2022" name="Mol. Biol. Evol.">
        <title>Comparative Genomics Reveals Insights into the Divergent Evolution of Astigmatic Mites and Household Pest Adaptations.</title>
        <authorList>
            <person name="Xiong Q."/>
            <person name="Wan A.T."/>
            <person name="Liu X."/>
            <person name="Fung C.S."/>
            <person name="Xiao X."/>
            <person name="Malainual N."/>
            <person name="Hou J."/>
            <person name="Wang L."/>
            <person name="Wang M."/>
            <person name="Yang K.Y."/>
            <person name="Cui Y."/>
            <person name="Leung E.L."/>
            <person name="Nong W."/>
            <person name="Shin S.K."/>
            <person name="Au S.W."/>
            <person name="Jeong K.Y."/>
            <person name="Chew F.T."/>
            <person name="Hui J.H."/>
            <person name="Leung T.F."/>
            <person name="Tungtrongchitr A."/>
            <person name="Zhong N."/>
            <person name="Liu Z."/>
            <person name="Tsui S.K."/>
        </authorList>
    </citation>
    <scope>NUCLEOTIDE SEQUENCE [LARGE SCALE GENOMIC DNA]</scope>
    <source>
        <strain evidence="4">Derp</strain>
    </source>
</reference>
<dbReference type="InterPro" id="IPR019309">
    <property type="entry name" value="WASHC3"/>
</dbReference>
<evidence type="ECO:0000313" key="5">
    <source>
        <dbReference type="Proteomes" id="UP000887458"/>
    </source>
</evidence>
<keyword evidence="2" id="KW-0175">Coiled coil</keyword>
<evidence type="ECO:0000256" key="2">
    <source>
        <dbReference type="SAM" id="Coils"/>
    </source>
</evidence>
<dbReference type="Proteomes" id="UP000887458">
    <property type="component" value="Unassembled WGS sequence"/>
</dbReference>
<gene>
    <name evidence="4" type="primary">CCDC53</name>
    <name evidence="4" type="ORF">DERP_002554</name>
</gene>
<evidence type="ECO:0000313" key="4">
    <source>
        <dbReference type="EMBL" id="KAH9422257.1"/>
    </source>
</evidence>
<dbReference type="EMBL" id="NJHN03000037">
    <property type="protein sequence ID" value="KAH9422257.1"/>
    <property type="molecule type" value="Genomic_DNA"/>
</dbReference>
<comment type="caution">
    <text evidence="4">The sequence shown here is derived from an EMBL/GenBank/DDBJ whole genome shotgun (WGS) entry which is preliminary data.</text>
</comment>
<name>A0ABQ8JI21_DERPT</name>
<evidence type="ECO:0000256" key="3">
    <source>
        <dbReference type="SAM" id="MobiDB-lite"/>
    </source>
</evidence>
<dbReference type="Pfam" id="PF10152">
    <property type="entry name" value="CCDC53"/>
    <property type="match status" value="1"/>
</dbReference>
<organism evidence="4 5">
    <name type="scientific">Dermatophagoides pteronyssinus</name>
    <name type="common">European house dust mite</name>
    <dbReference type="NCBI Taxonomy" id="6956"/>
    <lineage>
        <taxon>Eukaryota</taxon>
        <taxon>Metazoa</taxon>
        <taxon>Ecdysozoa</taxon>
        <taxon>Arthropoda</taxon>
        <taxon>Chelicerata</taxon>
        <taxon>Arachnida</taxon>
        <taxon>Acari</taxon>
        <taxon>Acariformes</taxon>
        <taxon>Sarcoptiformes</taxon>
        <taxon>Astigmata</taxon>
        <taxon>Psoroptidia</taxon>
        <taxon>Analgoidea</taxon>
        <taxon>Pyroglyphidae</taxon>
        <taxon>Dermatophagoidinae</taxon>
        <taxon>Dermatophagoides</taxon>
    </lineage>
</organism>
<reference evidence="4 5" key="1">
    <citation type="journal article" date="2018" name="J. Allergy Clin. Immunol.">
        <title>High-quality assembly of Dermatophagoides pteronyssinus genome and transcriptome reveals a wide range of novel allergens.</title>
        <authorList>
            <person name="Liu X.Y."/>
            <person name="Yang K.Y."/>
            <person name="Wang M.Q."/>
            <person name="Kwok J.S."/>
            <person name="Zeng X."/>
            <person name="Yang Z."/>
            <person name="Xiao X.J."/>
            <person name="Lau C.P."/>
            <person name="Li Y."/>
            <person name="Huang Z.M."/>
            <person name="Ba J.G."/>
            <person name="Yim A.K."/>
            <person name="Ouyang C.Y."/>
            <person name="Ngai S.M."/>
            <person name="Chan T.F."/>
            <person name="Leung E.L."/>
            <person name="Liu L."/>
            <person name="Liu Z.G."/>
            <person name="Tsui S.K."/>
        </authorList>
    </citation>
    <scope>NUCLEOTIDE SEQUENCE [LARGE SCALE GENOMIC DNA]</scope>
    <source>
        <strain evidence="4">Derp</strain>
    </source>
</reference>
<feature type="compositionally biased region" description="Low complexity" evidence="3">
    <location>
        <begin position="134"/>
        <end position="158"/>
    </location>
</feature>
<protein>
    <submittedName>
        <fullName evidence="4">Subunit ccdc53 of WASH complex</fullName>
    </submittedName>
</protein>
<feature type="coiled-coil region" evidence="2">
    <location>
        <begin position="45"/>
        <end position="79"/>
    </location>
</feature>
<comment type="similarity">
    <text evidence="1">Belongs to the CCDC53 family.</text>
</comment>
<keyword evidence="5" id="KW-1185">Reference proteome</keyword>
<dbReference type="PANTHER" id="PTHR13015:SF0">
    <property type="entry name" value="WASH COMPLEX SUBUNIT 3"/>
    <property type="match status" value="1"/>
</dbReference>
<evidence type="ECO:0000256" key="1">
    <source>
        <dbReference type="ARBA" id="ARBA00006290"/>
    </source>
</evidence>
<sequence>MMNNFNLLRNPNFQLNKVSPLDNGTLVTFINNYMYAMIGMFDEFVDHLETKLINLNHRIDNIQANLVILEMKLNSVNNNSTLLLSNDDSNTTLDDNQSNNNQVITAPEMLDMDKINVQQDDIKVDRTETLIDHQTTTTTTHQQQNNNSISSSEIESSTVSDNNQSVDDENLEIYKRMLRFGVNENAVRQKMLIDGVEPSLLNL</sequence>